<dbReference type="EMBL" id="CACRXK020014868">
    <property type="protein sequence ID" value="CAB4027546.1"/>
    <property type="molecule type" value="Genomic_DNA"/>
</dbReference>
<keyword evidence="1" id="KW-0808">Transferase</keyword>
<feature type="non-terminal residue" evidence="1">
    <location>
        <position position="85"/>
    </location>
</feature>
<keyword evidence="2" id="KW-1185">Reference proteome</keyword>
<name>A0A6S7J6F5_PARCT</name>
<dbReference type="PANTHER" id="PTHR47510:SF3">
    <property type="entry name" value="ENDO_EXONUCLEASE_PHOSPHATASE DOMAIN-CONTAINING PROTEIN"/>
    <property type="match status" value="1"/>
</dbReference>
<dbReference type="PANTHER" id="PTHR47510">
    <property type="entry name" value="REVERSE TRANSCRIPTASE DOMAIN-CONTAINING PROTEIN"/>
    <property type="match status" value="1"/>
</dbReference>
<gene>
    <name evidence="1" type="ORF">PACLA_8A084698</name>
</gene>
<sequence>MVDFSTRGNACLDNWLTNRIDLFSKCHPFHMLTKTDHIGVILPAGTKLKPIRRKVEFPDCRKHRKKDFHKALAKEDWEDVSQSTN</sequence>
<comment type="caution">
    <text evidence="1">The sequence shown here is derived from an EMBL/GenBank/DDBJ whole genome shotgun (WGS) entry which is preliminary data.</text>
</comment>
<proteinExistence type="predicted"/>
<evidence type="ECO:0000313" key="2">
    <source>
        <dbReference type="Proteomes" id="UP001152795"/>
    </source>
</evidence>
<dbReference type="Proteomes" id="UP001152795">
    <property type="component" value="Unassembled WGS sequence"/>
</dbReference>
<evidence type="ECO:0000313" key="1">
    <source>
        <dbReference type="EMBL" id="CAB4027546.1"/>
    </source>
</evidence>
<accession>A0A6S7J6F5</accession>
<reference evidence="1" key="1">
    <citation type="submission" date="2020-04" db="EMBL/GenBank/DDBJ databases">
        <authorList>
            <person name="Alioto T."/>
            <person name="Alioto T."/>
            <person name="Gomez Garrido J."/>
        </authorList>
    </citation>
    <scope>NUCLEOTIDE SEQUENCE</scope>
    <source>
        <strain evidence="1">A484AB</strain>
    </source>
</reference>
<keyword evidence="1" id="KW-0548">Nucleotidyltransferase</keyword>
<protein>
    <submittedName>
        <fullName evidence="1">RNA-directed DNA polymerase from transposon X-element</fullName>
    </submittedName>
</protein>
<dbReference type="AlphaFoldDB" id="A0A6S7J6F5"/>
<organism evidence="1 2">
    <name type="scientific">Paramuricea clavata</name>
    <name type="common">Red gorgonian</name>
    <name type="synonym">Violescent sea-whip</name>
    <dbReference type="NCBI Taxonomy" id="317549"/>
    <lineage>
        <taxon>Eukaryota</taxon>
        <taxon>Metazoa</taxon>
        <taxon>Cnidaria</taxon>
        <taxon>Anthozoa</taxon>
        <taxon>Octocorallia</taxon>
        <taxon>Malacalcyonacea</taxon>
        <taxon>Plexauridae</taxon>
        <taxon>Paramuricea</taxon>
    </lineage>
</organism>
<dbReference type="GO" id="GO:0003964">
    <property type="term" value="F:RNA-directed DNA polymerase activity"/>
    <property type="evidence" value="ECO:0007669"/>
    <property type="project" value="UniProtKB-KW"/>
</dbReference>
<keyword evidence="1" id="KW-0695">RNA-directed DNA polymerase</keyword>
<dbReference type="OrthoDB" id="6003489at2759"/>